<name>A0A1F4TW51_UNCSA</name>
<evidence type="ECO:0000313" key="1">
    <source>
        <dbReference type="EMBL" id="OGC36886.1"/>
    </source>
</evidence>
<proteinExistence type="predicted"/>
<accession>A0A1F4TW51</accession>
<dbReference type="Proteomes" id="UP000178951">
    <property type="component" value="Unassembled WGS sequence"/>
</dbReference>
<organism evidence="1 2">
    <name type="scientific">candidate division WOR-1 bacterium RIFOXYB2_FULL_48_7</name>
    <dbReference type="NCBI Taxonomy" id="1802583"/>
    <lineage>
        <taxon>Bacteria</taxon>
        <taxon>Bacillati</taxon>
        <taxon>Saganbacteria</taxon>
    </lineage>
</organism>
<dbReference type="EMBL" id="MEUF01000003">
    <property type="protein sequence ID" value="OGC36886.1"/>
    <property type="molecule type" value="Genomic_DNA"/>
</dbReference>
<reference evidence="1 2" key="1">
    <citation type="journal article" date="2016" name="Nat. Commun.">
        <title>Thousands of microbial genomes shed light on interconnected biogeochemical processes in an aquifer system.</title>
        <authorList>
            <person name="Anantharaman K."/>
            <person name="Brown C.T."/>
            <person name="Hug L.A."/>
            <person name="Sharon I."/>
            <person name="Castelle C.J."/>
            <person name="Probst A.J."/>
            <person name="Thomas B.C."/>
            <person name="Singh A."/>
            <person name="Wilkins M.J."/>
            <person name="Karaoz U."/>
            <person name="Brodie E.L."/>
            <person name="Williams K.H."/>
            <person name="Hubbard S.S."/>
            <person name="Banfield J.F."/>
        </authorList>
    </citation>
    <scope>NUCLEOTIDE SEQUENCE [LARGE SCALE GENOMIC DNA]</scope>
</reference>
<dbReference type="AlphaFoldDB" id="A0A1F4TW51"/>
<protein>
    <recommendedName>
        <fullName evidence="3">EF-hand domain-containing protein</fullName>
    </recommendedName>
</protein>
<evidence type="ECO:0008006" key="3">
    <source>
        <dbReference type="Google" id="ProtNLM"/>
    </source>
</evidence>
<comment type="caution">
    <text evidence="1">The sequence shown here is derived from an EMBL/GenBank/DDBJ whole genome shotgun (WGS) entry which is preliminary data.</text>
</comment>
<evidence type="ECO:0000313" key="2">
    <source>
        <dbReference type="Proteomes" id="UP000178951"/>
    </source>
</evidence>
<dbReference type="InterPro" id="IPR018247">
    <property type="entry name" value="EF_Hand_1_Ca_BS"/>
</dbReference>
<sequence length="975" mass="108243">MGTAIKPTQIYQRALQAFKKLDAQDGVEDQSASLAKAGKEYKTADFDQDKKINFGEFLAFELRRDALLNTLVGNFTFLAKKAGWSDSQVANFLKTIFEGAGDKVGIYLNEVLSYLVYDQNRGIQTLQLIAQLGIELENGQVISLLDATLQKKGIPAEKIAALEETIYVINAYIACFGTEANLSSALNRLHNWLSELPVGELTSAQEHRLLWHLLQKQGKKISGGDLAAWVKVIKAVPVLTPVQIELVLDALSTPLLAYPDDLPKLIQLIKTIPEWQLAIVGQVLNQGKFSSLAKVEQFCAGLAPIDGQSAVGLVNYDSSWPSLEEGKIFLILLSHLKQPGRAGAKAALEYIGQLNRQDVTREEGYSGKTATLEGLVRWRLVLEKVAAGLGIELYQLEERLSAAWLAEVPADTASLAEIKTALKKVPTQGLFAVILSSETGFNKISNWLDKYWQDIRPLLGHIFLKDTKIEYYQALTANLEKQGMAFDTPVEPKKFVATIIFYDLKEGEIDERVAEFTPLGNGLLLIRVQINPDTGEEIAGIVNPQDPRDMQAIMRQVSARLNYQGVPEEQYAVVYYPKITFSADGRMTVNLDYQSGRVPENLLAKIPKAEPSQPLKGQELQPAVKLFNQLFSQEPVTLAEELQYWQSLQPDILSIALGEVPMSVSDLTTVIEIMGSVGAPTAAIDLFGISQQEYEQYATRIETILCEASQQKLGLQPEELLLKATEACDGRIQLAALVTYNVLWQYKLVMFKRFPGAFAASGSTDPAAAIYHFFGCFFAAYSFQFGLVDRYKTDKVFQAEIDQAVTDFTRDYMKFDAKQKALVFTFPSQNGPVEIKLDFANQQLVFPPNLPVGKANYYLMRILLFLQFRLLQEGGGNFKEIISLAGVFYEQIIEDKGDTEDLPGNFRGMAAAHALFQLVHGQELTRFDEQRQLLVKALGQYVGADKLSAGEMFRLGSLIAPQFFSFFGVLGLTGK</sequence>
<gene>
    <name evidence="1" type="ORF">A2311_04195</name>
</gene>
<dbReference type="PROSITE" id="PS00018">
    <property type="entry name" value="EF_HAND_1"/>
    <property type="match status" value="1"/>
</dbReference>